<evidence type="ECO:0008006" key="3">
    <source>
        <dbReference type="Google" id="ProtNLM"/>
    </source>
</evidence>
<dbReference type="Proteomes" id="UP001054945">
    <property type="component" value="Unassembled WGS sequence"/>
</dbReference>
<gene>
    <name evidence="1" type="ORF">CEXT_245601</name>
</gene>
<keyword evidence="2" id="KW-1185">Reference proteome</keyword>
<dbReference type="AlphaFoldDB" id="A0AAV4Q6X9"/>
<reference evidence="1 2" key="1">
    <citation type="submission" date="2021-06" db="EMBL/GenBank/DDBJ databases">
        <title>Caerostris extrusa draft genome.</title>
        <authorList>
            <person name="Kono N."/>
            <person name="Arakawa K."/>
        </authorList>
    </citation>
    <scope>NUCLEOTIDE SEQUENCE [LARGE SCALE GENOMIC DNA]</scope>
</reference>
<organism evidence="1 2">
    <name type="scientific">Caerostris extrusa</name>
    <name type="common">Bark spider</name>
    <name type="synonym">Caerostris bankana</name>
    <dbReference type="NCBI Taxonomy" id="172846"/>
    <lineage>
        <taxon>Eukaryota</taxon>
        <taxon>Metazoa</taxon>
        <taxon>Ecdysozoa</taxon>
        <taxon>Arthropoda</taxon>
        <taxon>Chelicerata</taxon>
        <taxon>Arachnida</taxon>
        <taxon>Araneae</taxon>
        <taxon>Araneomorphae</taxon>
        <taxon>Entelegynae</taxon>
        <taxon>Araneoidea</taxon>
        <taxon>Araneidae</taxon>
        <taxon>Caerostris</taxon>
    </lineage>
</organism>
<protein>
    <recommendedName>
        <fullName evidence="3">Transmembrane protein</fullName>
    </recommendedName>
</protein>
<evidence type="ECO:0000313" key="2">
    <source>
        <dbReference type="Proteomes" id="UP001054945"/>
    </source>
</evidence>
<accession>A0AAV4Q6X9</accession>
<sequence length="112" mass="12985">MKKELEVHYATASLVMKWGSFSEGSLPSLYLSLSDFFFIVIISSKSCFSLRSFLLPSFVRWKRTIERGVEGWERRDEGVDKCIRKKNERKKSSEICRLNTRLTPSTTVIGQE</sequence>
<evidence type="ECO:0000313" key="1">
    <source>
        <dbReference type="EMBL" id="GIY05783.1"/>
    </source>
</evidence>
<name>A0AAV4Q6X9_CAEEX</name>
<dbReference type="EMBL" id="BPLR01005878">
    <property type="protein sequence ID" value="GIY05783.1"/>
    <property type="molecule type" value="Genomic_DNA"/>
</dbReference>
<proteinExistence type="predicted"/>
<comment type="caution">
    <text evidence="1">The sequence shown here is derived from an EMBL/GenBank/DDBJ whole genome shotgun (WGS) entry which is preliminary data.</text>
</comment>